<organism evidence="2 3">
    <name type="scientific">Rhipicephalus microplus</name>
    <name type="common">Cattle tick</name>
    <name type="synonym">Boophilus microplus</name>
    <dbReference type="NCBI Taxonomy" id="6941"/>
    <lineage>
        <taxon>Eukaryota</taxon>
        <taxon>Metazoa</taxon>
        <taxon>Ecdysozoa</taxon>
        <taxon>Arthropoda</taxon>
        <taxon>Chelicerata</taxon>
        <taxon>Arachnida</taxon>
        <taxon>Acari</taxon>
        <taxon>Parasitiformes</taxon>
        <taxon>Ixodida</taxon>
        <taxon>Ixodoidea</taxon>
        <taxon>Ixodidae</taxon>
        <taxon>Rhipicephalinae</taxon>
        <taxon>Rhipicephalus</taxon>
        <taxon>Boophilus</taxon>
    </lineage>
</organism>
<comment type="caution">
    <text evidence="2">The sequence shown here is derived from an EMBL/GenBank/DDBJ whole genome shotgun (WGS) entry which is preliminary data.</text>
</comment>
<sequence length="133" mass="14522">MGRPCVPNCKGNFDTGPKVRLLECHRDPERRSVWQRAGRLGDIDVAKLKNPLREAGNVSCVFKEKKKGTLVCAPLSGLGPNTGLTQAWARPEPKVYGPEPGPGPTEQCLTRPDPARGPGRARAFELVRDRALL</sequence>
<dbReference type="Proteomes" id="UP000821866">
    <property type="component" value="Chromosome 4"/>
</dbReference>
<gene>
    <name evidence="2" type="ORF">HPB51_023765</name>
</gene>
<evidence type="ECO:0000256" key="1">
    <source>
        <dbReference type="SAM" id="MobiDB-lite"/>
    </source>
</evidence>
<reference evidence="2" key="1">
    <citation type="journal article" date="2020" name="Cell">
        <title>Large-Scale Comparative Analyses of Tick Genomes Elucidate Their Genetic Diversity and Vector Capacities.</title>
        <authorList>
            <consortium name="Tick Genome and Microbiome Consortium (TIGMIC)"/>
            <person name="Jia N."/>
            <person name="Wang J."/>
            <person name="Shi W."/>
            <person name="Du L."/>
            <person name="Sun Y."/>
            <person name="Zhan W."/>
            <person name="Jiang J.F."/>
            <person name="Wang Q."/>
            <person name="Zhang B."/>
            <person name="Ji P."/>
            <person name="Bell-Sakyi L."/>
            <person name="Cui X.M."/>
            <person name="Yuan T.T."/>
            <person name="Jiang B.G."/>
            <person name="Yang W.F."/>
            <person name="Lam T.T."/>
            <person name="Chang Q.C."/>
            <person name="Ding S.J."/>
            <person name="Wang X.J."/>
            <person name="Zhu J.G."/>
            <person name="Ruan X.D."/>
            <person name="Zhao L."/>
            <person name="Wei J.T."/>
            <person name="Ye R.Z."/>
            <person name="Que T.C."/>
            <person name="Du C.H."/>
            <person name="Zhou Y.H."/>
            <person name="Cheng J.X."/>
            <person name="Dai P.F."/>
            <person name="Guo W.B."/>
            <person name="Han X.H."/>
            <person name="Huang E.J."/>
            <person name="Li L.F."/>
            <person name="Wei W."/>
            <person name="Gao Y.C."/>
            <person name="Liu J.Z."/>
            <person name="Shao H.Z."/>
            <person name="Wang X."/>
            <person name="Wang C.C."/>
            <person name="Yang T.C."/>
            <person name="Huo Q.B."/>
            <person name="Li W."/>
            <person name="Chen H.Y."/>
            <person name="Chen S.E."/>
            <person name="Zhou L.G."/>
            <person name="Ni X.B."/>
            <person name="Tian J.H."/>
            <person name="Sheng Y."/>
            <person name="Liu T."/>
            <person name="Pan Y.S."/>
            <person name="Xia L.Y."/>
            <person name="Li J."/>
            <person name="Zhao F."/>
            <person name="Cao W.C."/>
        </authorList>
    </citation>
    <scope>NUCLEOTIDE SEQUENCE</scope>
    <source>
        <strain evidence="2">Rmic-2018</strain>
    </source>
</reference>
<protein>
    <submittedName>
        <fullName evidence="2">Uncharacterized protein</fullName>
    </submittedName>
</protein>
<proteinExistence type="predicted"/>
<evidence type="ECO:0000313" key="2">
    <source>
        <dbReference type="EMBL" id="KAH8029200.1"/>
    </source>
</evidence>
<dbReference type="AlphaFoldDB" id="A0A9J6E548"/>
<accession>A0A9J6E548</accession>
<reference evidence="2" key="2">
    <citation type="submission" date="2021-09" db="EMBL/GenBank/DDBJ databases">
        <authorList>
            <person name="Jia N."/>
            <person name="Wang J."/>
            <person name="Shi W."/>
            <person name="Du L."/>
            <person name="Sun Y."/>
            <person name="Zhan W."/>
            <person name="Jiang J."/>
            <person name="Wang Q."/>
            <person name="Zhang B."/>
            <person name="Ji P."/>
            <person name="Sakyi L.B."/>
            <person name="Cui X."/>
            <person name="Yuan T."/>
            <person name="Jiang B."/>
            <person name="Yang W."/>
            <person name="Lam T.T.-Y."/>
            <person name="Chang Q."/>
            <person name="Ding S."/>
            <person name="Wang X."/>
            <person name="Zhu J."/>
            <person name="Ruan X."/>
            <person name="Zhao L."/>
            <person name="Wei J."/>
            <person name="Que T."/>
            <person name="Du C."/>
            <person name="Cheng J."/>
            <person name="Dai P."/>
            <person name="Han X."/>
            <person name="Huang E."/>
            <person name="Gao Y."/>
            <person name="Liu J."/>
            <person name="Shao H."/>
            <person name="Ye R."/>
            <person name="Li L."/>
            <person name="Wei W."/>
            <person name="Wang X."/>
            <person name="Wang C."/>
            <person name="Huo Q."/>
            <person name="Li W."/>
            <person name="Guo W."/>
            <person name="Chen H."/>
            <person name="Chen S."/>
            <person name="Zhou L."/>
            <person name="Zhou L."/>
            <person name="Ni X."/>
            <person name="Tian J."/>
            <person name="Zhou Y."/>
            <person name="Sheng Y."/>
            <person name="Liu T."/>
            <person name="Pan Y."/>
            <person name="Xia L."/>
            <person name="Li J."/>
            <person name="Zhao F."/>
            <person name="Cao W."/>
        </authorList>
    </citation>
    <scope>NUCLEOTIDE SEQUENCE</scope>
    <source>
        <strain evidence="2">Rmic-2018</strain>
        <tissue evidence="2">Larvae</tissue>
    </source>
</reference>
<dbReference type="EMBL" id="JABSTU010000006">
    <property type="protein sequence ID" value="KAH8029200.1"/>
    <property type="molecule type" value="Genomic_DNA"/>
</dbReference>
<name>A0A9J6E548_RHIMP</name>
<feature type="region of interest" description="Disordered" evidence="1">
    <location>
        <begin position="91"/>
        <end position="119"/>
    </location>
</feature>
<keyword evidence="3" id="KW-1185">Reference proteome</keyword>
<evidence type="ECO:0000313" key="3">
    <source>
        <dbReference type="Proteomes" id="UP000821866"/>
    </source>
</evidence>